<feature type="transmembrane region" description="Helical" evidence="6">
    <location>
        <begin position="244"/>
        <end position="262"/>
    </location>
</feature>
<dbReference type="OrthoDB" id="1728340at2759"/>
<evidence type="ECO:0000313" key="9">
    <source>
        <dbReference type="RefSeq" id="XP_011091589.1"/>
    </source>
</evidence>
<evidence type="ECO:0000256" key="6">
    <source>
        <dbReference type="RuleBase" id="RU363077"/>
    </source>
</evidence>
<feature type="transmembrane region" description="Helical" evidence="6">
    <location>
        <begin position="12"/>
        <end position="32"/>
    </location>
</feature>
<sequence>MGWKDYIPFEPLVMIACQFMYAAMILVTRKALSEGLSSLAFVVYRQFIAFFLLAPLAFFTRRGPNASSMGWKNFWLICLLSLVGITLNMNLYFGGLSLASASATSALGNLLPAITFIMAYTIGLEKLHLPSARSVAKIIGTIVCVCGAVAIALLKGPKLLNDEFLPIRPAFLHGDHNQWLLGCLLVFGSSCSWSLWLILQVPVSKSYPDYLSLTAWMCLMGGVQSGVVTLIVEPNMKTWNLNSPFQLFCCFFGGLGAAVTFLGQSWCIERRGPLFSAMFQPLSTVIVTLFACLFQHEEMYMGSFIGTLAVITGLYIVLWGKAKDHEDVSGETGHETTLSAEVSDNESCTIDLKEPLLPGK</sequence>
<dbReference type="InParanoid" id="A0A6I9TWN9"/>
<keyword evidence="8" id="KW-1185">Reference proteome</keyword>
<dbReference type="Pfam" id="PF00892">
    <property type="entry name" value="EamA"/>
    <property type="match status" value="2"/>
</dbReference>
<keyword evidence="4 6" id="KW-1133">Transmembrane helix</keyword>
<keyword evidence="3 6" id="KW-0812">Transmembrane</keyword>
<feature type="transmembrane region" description="Helical" evidence="6">
    <location>
        <begin position="135"/>
        <end position="154"/>
    </location>
</feature>
<dbReference type="GeneID" id="105171983"/>
<dbReference type="Gramene" id="SIN_1019166.t">
    <property type="protein sequence ID" value="SIN_1019166.t"/>
    <property type="gene ID" value="SIN_1019166"/>
</dbReference>
<comment type="subcellular location">
    <subcellularLocation>
        <location evidence="1 6">Membrane</location>
        <topology evidence="1 6">Multi-pass membrane protein</topology>
    </subcellularLocation>
</comment>
<evidence type="ECO:0000256" key="3">
    <source>
        <dbReference type="ARBA" id="ARBA00022692"/>
    </source>
</evidence>
<dbReference type="InterPro" id="IPR000620">
    <property type="entry name" value="EamA_dom"/>
</dbReference>
<dbReference type="PANTHER" id="PTHR31218">
    <property type="entry name" value="WAT1-RELATED PROTEIN"/>
    <property type="match status" value="1"/>
</dbReference>
<gene>
    <name evidence="9" type="primary">LOC105171983</name>
</gene>
<feature type="transmembrane region" description="Helical" evidence="6">
    <location>
        <begin position="38"/>
        <end position="59"/>
    </location>
</feature>
<accession>A0A6I9TWN9</accession>
<feature type="transmembrane region" description="Helical" evidence="6">
    <location>
        <begin position="300"/>
        <end position="319"/>
    </location>
</feature>
<proteinExistence type="inferred from homology"/>
<feature type="transmembrane region" description="Helical" evidence="6">
    <location>
        <begin position="179"/>
        <end position="199"/>
    </location>
</feature>
<protein>
    <recommendedName>
        <fullName evidence="6">WAT1-related protein</fullName>
    </recommendedName>
</protein>
<dbReference type="Proteomes" id="UP000504604">
    <property type="component" value="Linkage group LG10"/>
</dbReference>
<evidence type="ECO:0000259" key="7">
    <source>
        <dbReference type="Pfam" id="PF00892"/>
    </source>
</evidence>
<dbReference type="InterPro" id="IPR030184">
    <property type="entry name" value="WAT1-related"/>
</dbReference>
<name>A0A6I9TWN9_SESIN</name>
<dbReference type="RefSeq" id="XP_011091589.1">
    <property type="nucleotide sequence ID" value="XM_011093287.2"/>
</dbReference>
<organism evidence="8 9">
    <name type="scientific">Sesamum indicum</name>
    <name type="common">Oriental sesame</name>
    <name type="synonym">Sesamum orientale</name>
    <dbReference type="NCBI Taxonomy" id="4182"/>
    <lineage>
        <taxon>Eukaryota</taxon>
        <taxon>Viridiplantae</taxon>
        <taxon>Streptophyta</taxon>
        <taxon>Embryophyta</taxon>
        <taxon>Tracheophyta</taxon>
        <taxon>Spermatophyta</taxon>
        <taxon>Magnoliopsida</taxon>
        <taxon>eudicotyledons</taxon>
        <taxon>Gunneridae</taxon>
        <taxon>Pentapetalae</taxon>
        <taxon>asterids</taxon>
        <taxon>lamiids</taxon>
        <taxon>Lamiales</taxon>
        <taxon>Pedaliaceae</taxon>
        <taxon>Sesamum</taxon>
    </lineage>
</organism>
<feature type="transmembrane region" description="Helical" evidence="6">
    <location>
        <begin position="71"/>
        <end position="93"/>
    </location>
</feature>
<comment type="similarity">
    <text evidence="2 6">Belongs to the drug/metabolite transporter (DMT) superfamily. Plant drug/metabolite exporter (P-DME) (TC 2.A.7.4) family.</text>
</comment>
<feature type="transmembrane region" description="Helical" evidence="6">
    <location>
        <begin position="99"/>
        <end position="123"/>
    </location>
</feature>
<evidence type="ECO:0000256" key="1">
    <source>
        <dbReference type="ARBA" id="ARBA00004141"/>
    </source>
</evidence>
<dbReference type="SUPFAM" id="SSF103481">
    <property type="entry name" value="Multidrug resistance efflux transporter EmrE"/>
    <property type="match status" value="2"/>
</dbReference>
<evidence type="ECO:0000256" key="2">
    <source>
        <dbReference type="ARBA" id="ARBA00007635"/>
    </source>
</evidence>
<dbReference type="GO" id="GO:0022857">
    <property type="term" value="F:transmembrane transporter activity"/>
    <property type="evidence" value="ECO:0007669"/>
    <property type="project" value="InterPro"/>
</dbReference>
<evidence type="ECO:0000256" key="4">
    <source>
        <dbReference type="ARBA" id="ARBA00022989"/>
    </source>
</evidence>
<feature type="domain" description="EamA" evidence="7">
    <location>
        <begin position="12"/>
        <end position="151"/>
    </location>
</feature>
<dbReference type="GO" id="GO:0016020">
    <property type="term" value="C:membrane"/>
    <property type="evidence" value="ECO:0007669"/>
    <property type="project" value="UniProtKB-SubCell"/>
</dbReference>
<reference evidence="9" key="1">
    <citation type="submission" date="2025-08" db="UniProtKB">
        <authorList>
            <consortium name="RefSeq"/>
        </authorList>
    </citation>
    <scope>IDENTIFICATION</scope>
</reference>
<dbReference type="InterPro" id="IPR037185">
    <property type="entry name" value="EmrE-like"/>
</dbReference>
<evidence type="ECO:0000256" key="5">
    <source>
        <dbReference type="ARBA" id="ARBA00023136"/>
    </source>
</evidence>
<feature type="domain" description="EamA" evidence="7">
    <location>
        <begin position="181"/>
        <end position="318"/>
    </location>
</feature>
<dbReference type="AlphaFoldDB" id="A0A6I9TWN9"/>
<evidence type="ECO:0000313" key="8">
    <source>
        <dbReference type="Proteomes" id="UP000504604"/>
    </source>
</evidence>
<keyword evidence="5 6" id="KW-0472">Membrane</keyword>
<feature type="transmembrane region" description="Helical" evidence="6">
    <location>
        <begin position="274"/>
        <end position="294"/>
    </location>
</feature>
<dbReference type="KEGG" id="sind:105171983"/>
<feature type="transmembrane region" description="Helical" evidence="6">
    <location>
        <begin position="211"/>
        <end position="232"/>
    </location>
</feature>